<feature type="compositionally biased region" description="Polar residues" evidence="1">
    <location>
        <begin position="511"/>
        <end position="523"/>
    </location>
</feature>
<feature type="region of interest" description="Disordered" evidence="1">
    <location>
        <begin position="342"/>
        <end position="364"/>
    </location>
</feature>
<feature type="compositionally biased region" description="Acidic residues" evidence="1">
    <location>
        <begin position="445"/>
        <end position="454"/>
    </location>
</feature>
<feature type="compositionally biased region" description="Basic and acidic residues" evidence="1">
    <location>
        <begin position="682"/>
        <end position="696"/>
    </location>
</feature>
<feature type="compositionally biased region" description="Basic and acidic residues" evidence="1">
    <location>
        <begin position="102"/>
        <end position="111"/>
    </location>
</feature>
<feature type="compositionally biased region" description="Basic residues" evidence="1">
    <location>
        <begin position="458"/>
        <end position="470"/>
    </location>
</feature>
<proteinExistence type="predicted"/>
<name>A0A423U9P6_PENVA</name>
<feature type="compositionally biased region" description="Basic and acidic residues" evidence="1">
    <location>
        <begin position="703"/>
        <end position="716"/>
    </location>
</feature>
<reference evidence="2 3" key="2">
    <citation type="submission" date="2019-01" db="EMBL/GenBank/DDBJ databases">
        <title>The decoding of complex shrimp genome reveals the adaptation for benthos swimmer, frequently molting mechanism and breeding impact on genome.</title>
        <authorList>
            <person name="Sun Y."/>
            <person name="Gao Y."/>
            <person name="Yu Y."/>
        </authorList>
    </citation>
    <scope>NUCLEOTIDE SEQUENCE [LARGE SCALE GENOMIC DNA]</scope>
    <source>
        <tissue evidence="2">Muscle</tissue>
    </source>
</reference>
<dbReference type="Proteomes" id="UP000283509">
    <property type="component" value="Unassembled WGS sequence"/>
</dbReference>
<feature type="region of interest" description="Disordered" evidence="1">
    <location>
        <begin position="743"/>
        <end position="765"/>
    </location>
</feature>
<dbReference type="OrthoDB" id="6374855at2759"/>
<evidence type="ECO:0000313" key="2">
    <source>
        <dbReference type="EMBL" id="ROT85426.1"/>
    </source>
</evidence>
<organism evidence="2 3">
    <name type="scientific">Penaeus vannamei</name>
    <name type="common">Whiteleg shrimp</name>
    <name type="synonym">Litopenaeus vannamei</name>
    <dbReference type="NCBI Taxonomy" id="6689"/>
    <lineage>
        <taxon>Eukaryota</taxon>
        <taxon>Metazoa</taxon>
        <taxon>Ecdysozoa</taxon>
        <taxon>Arthropoda</taxon>
        <taxon>Crustacea</taxon>
        <taxon>Multicrustacea</taxon>
        <taxon>Malacostraca</taxon>
        <taxon>Eumalacostraca</taxon>
        <taxon>Eucarida</taxon>
        <taxon>Decapoda</taxon>
        <taxon>Dendrobranchiata</taxon>
        <taxon>Penaeoidea</taxon>
        <taxon>Penaeidae</taxon>
        <taxon>Penaeus</taxon>
    </lineage>
</organism>
<protein>
    <submittedName>
        <fullName evidence="2">Uncharacterized protein</fullName>
    </submittedName>
</protein>
<feature type="region of interest" description="Disordered" evidence="1">
    <location>
        <begin position="1"/>
        <end position="131"/>
    </location>
</feature>
<accession>A0A423U9P6</accession>
<feature type="compositionally biased region" description="Basic and acidic residues" evidence="1">
    <location>
        <begin position="346"/>
        <end position="364"/>
    </location>
</feature>
<evidence type="ECO:0000313" key="3">
    <source>
        <dbReference type="Proteomes" id="UP000283509"/>
    </source>
</evidence>
<comment type="caution">
    <text evidence="2">The sequence shown here is derived from an EMBL/GenBank/DDBJ whole genome shotgun (WGS) entry which is preliminary data.</text>
</comment>
<evidence type="ECO:0000256" key="1">
    <source>
        <dbReference type="SAM" id="MobiDB-lite"/>
    </source>
</evidence>
<keyword evidence="3" id="KW-1185">Reference proteome</keyword>
<dbReference type="AlphaFoldDB" id="A0A423U9P6"/>
<feature type="region of interest" description="Disordered" evidence="1">
    <location>
        <begin position="653"/>
        <end position="719"/>
    </location>
</feature>
<gene>
    <name evidence="2" type="ORF">C7M84_014322</name>
</gene>
<reference evidence="2 3" key="1">
    <citation type="submission" date="2018-04" db="EMBL/GenBank/DDBJ databases">
        <authorList>
            <person name="Zhang X."/>
            <person name="Yuan J."/>
            <person name="Li F."/>
            <person name="Xiang J."/>
        </authorList>
    </citation>
    <scope>NUCLEOTIDE SEQUENCE [LARGE SCALE GENOMIC DNA]</scope>
    <source>
        <tissue evidence="2">Muscle</tissue>
    </source>
</reference>
<feature type="compositionally biased region" description="Basic residues" evidence="1">
    <location>
        <begin position="63"/>
        <end position="79"/>
    </location>
</feature>
<feature type="region of interest" description="Disordered" evidence="1">
    <location>
        <begin position="162"/>
        <end position="200"/>
    </location>
</feature>
<dbReference type="EMBL" id="QCYY01000280">
    <property type="protein sequence ID" value="ROT85426.1"/>
    <property type="molecule type" value="Genomic_DNA"/>
</dbReference>
<feature type="region of interest" description="Disordered" evidence="1">
    <location>
        <begin position="402"/>
        <end position="547"/>
    </location>
</feature>
<sequence length="765" mass="84587">MLEGTLLLPPKKKTDTTSSTEVQGDDVSDCQLEVTSHSPSQQEEDPLEGPSWWYTDLENARGSRGRGHGRRRGRGRQRNSAKQSPCINLALESSSESECDDLSSRKPKVLEKSPAGPQSPQANKKPNCASLEVNKSPRLSLDHSYLASPASMLARLENLEAKAGRRSKARSRGMSLRGSSEEGGRPSEVGTEGGRRLTRQRTEIKRNSVEADSIKNEEDSFNLKLEETLLEVGDIKMGSQESDSVLMPPPRMPLPVVDKDFLITDNDLTCIGDISMDMTEPLSKIIGQAAVDIHKEDTKIERRFFKTQTPDLTGSPKTEATEKTPFDLSLMDATVVNIPPYSSQRSLEKENLPPHFDGENSRVEKTESVNLRRVSVVLEDVMKCPDLPDKYTPELKLSLSAQTVKSGGNSSGKSKDTLPKASKAESPLLKKPKKRKTLRFSVAHEDDDEDEDENFSPKKGRRSQRGRRKSSSVGMTRARRSTLSRRTSSVDSGAAGPARKQRRRKKDSEDANTPQNTPETSMISDLEEDSNTVPSKTSSEEEGMTKITLPVQNDISNNKNINLNDCYVMVHRTPEIIVQQSAVRSEDSLVLELDCTADLNSPAVMSPAKSPTLTPPVKIGKMDNLSKQMELVMKKAQQMKMDQDTAGLEEILDPCEGPKETMSEASGGTENDEQKSPVGSPRDVKQDDVEKKHTLNCEDPDEKELVDLKQDVEEPRRKRGAAMKITSFKELSLNSKMRRLTSNTVVINDAKPKAKGRQSSRSSTS</sequence>